<evidence type="ECO:0000313" key="2">
    <source>
        <dbReference type="EMBL" id="MBP2050179.1"/>
    </source>
</evidence>
<gene>
    <name evidence="2" type="ORF">J2Z21_003115</name>
</gene>
<dbReference type="PROSITE" id="PS51257">
    <property type="entry name" value="PROKAR_LIPOPROTEIN"/>
    <property type="match status" value="1"/>
</dbReference>
<protein>
    <recommendedName>
        <fullName evidence="4">Lipoprotein</fullName>
    </recommendedName>
</protein>
<feature type="compositionally biased region" description="Pro residues" evidence="1">
    <location>
        <begin position="194"/>
        <end position="206"/>
    </location>
</feature>
<dbReference type="RefSeq" id="WP_308281818.1">
    <property type="nucleotide sequence ID" value="NZ_CP016279.1"/>
</dbReference>
<evidence type="ECO:0000313" key="3">
    <source>
        <dbReference type="Proteomes" id="UP001519309"/>
    </source>
</evidence>
<dbReference type="Proteomes" id="UP001519309">
    <property type="component" value="Unassembled WGS sequence"/>
</dbReference>
<name>A0ABS4LSD9_9ACTN</name>
<comment type="caution">
    <text evidence="2">The sequence shown here is derived from an EMBL/GenBank/DDBJ whole genome shotgun (WGS) entry which is preliminary data.</text>
</comment>
<proteinExistence type="predicted"/>
<dbReference type="EMBL" id="JAGGLP010000005">
    <property type="protein sequence ID" value="MBP2050179.1"/>
    <property type="molecule type" value="Genomic_DNA"/>
</dbReference>
<sequence>MRAGLVAVAVLAAVTAVGCDDGTGVRVVGGTPPPTPYSGPPHVPVKSPDGHSTRVLRVASGAAGRALECDGEIFEGGGPDGWGRAEGGDTPEAGPNLCFGMFRPARPDHGYRVERGEADRVLYSFDVEGRTELAVGVAKDQKGRPGWGPETNASRDPAELPATFAAAQGGGGLDGPRRQPGTGQPAQRLDRPGTPRPAVGPLPRTGPPHVRP</sequence>
<feature type="region of interest" description="Disordered" evidence="1">
    <location>
        <begin position="137"/>
        <end position="212"/>
    </location>
</feature>
<accession>A0ABS4LSD9</accession>
<reference evidence="2 3" key="1">
    <citation type="submission" date="2021-03" db="EMBL/GenBank/DDBJ databases">
        <title>Genomic Encyclopedia of Type Strains, Phase IV (KMG-IV): sequencing the most valuable type-strain genomes for metagenomic binning, comparative biology and taxonomic classification.</title>
        <authorList>
            <person name="Goeker M."/>
        </authorList>
    </citation>
    <scope>NUCLEOTIDE SEQUENCE [LARGE SCALE GENOMIC DNA]</scope>
    <source>
        <strain evidence="2 3">DSM 40499</strain>
    </source>
</reference>
<evidence type="ECO:0008006" key="4">
    <source>
        <dbReference type="Google" id="ProtNLM"/>
    </source>
</evidence>
<evidence type="ECO:0000256" key="1">
    <source>
        <dbReference type="SAM" id="MobiDB-lite"/>
    </source>
</evidence>
<organism evidence="2 3">
    <name type="scientific">Streptomyces griseochromogenes</name>
    <dbReference type="NCBI Taxonomy" id="68214"/>
    <lineage>
        <taxon>Bacteria</taxon>
        <taxon>Bacillati</taxon>
        <taxon>Actinomycetota</taxon>
        <taxon>Actinomycetes</taxon>
        <taxon>Kitasatosporales</taxon>
        <taxon>Streptomycetaceae</taxon>
        <taxon>Streptomyces</taxon>
    </lineage>
</organism>
<keyword evidence="3" id="KW-1185">Reference proteome</keyword>